<gene>
    <name evidence="1" type="ORF">GCM10022263_22090</name>
</gene>
<dbReference type="InterPro" id="IPR019587">
    <property type="entry name" value="Polyketide_cyclase/dehydratase"/>
</dbReference>
<dbReference type="RefSeq" id="WP_218236241.1">
    <property type="nucleotide sequence ID" value="NZ_BAABBB010000009.1"/>
</dbReference>
<name>A0ABP6VGT0_9ACTN</name>
<evidence type="ECO:0000313" key="2">
    <source>
        <dbReference type="Proteomes" id="UP001500301"/>
    </source>
</evidence>
<dbReference type="Proteomes" id="UP001500301">
    <property type="component" value="Unassembled WGS sequence"/>
</dbReference>
<sequence length="150" mass="16494">MDQLEDSIGIDAPPAAVWALVSDVRRMAEWSPQVTSTRIKDAAEPGEGVAFTNRNQHGELAWTTHARIVRFAPEEEIAFRVEENWAVWSFHLAPDGAGTRLTQRRATPDGISELSRELTEGFLGGMESFTASLRDGMRQTLVGIKATAEA</sequence>
<protein>
    <submittedName>
        <fullName evidence="1">SRPBCC family protein</fullName>
    </submittedName>
</protein>
<dbReference type="CDD" id="cd07812">
    <property type="entry name" value="SRPBCC"/>
    <property type="match status" value="1"/>
</dbReference>
<keyword evidence="2" id="KW-1185">Reference proteome</keyword>
<organism evidence="1 2">
    <name type="scientific">Nocardioides daeguensis</name>
    <dbReference type="NCBI Taxonomy" id="908359"/>
    <lineage>
        <taxon>Bacteria</taxon>
        <taxon>Bacillati</taxon>
        <taxon>Actinomycetota</taxon>
        <taxon>Actinomycetes</taxon>
        <taxon>Propionibacteriales</taxon>
        <taxon>Nocardioidaceae</taxon>
        <taxon>Nocardioides</taxon>
    </lineage>
</organism>
<evidence type="ECO:0000313" key="1">
    <source>
        <dbReference type="EMBL" id="GAA3533299.1"/>
    </source>
</evidence>
<accession>A0ABP6VGT0</accession>
<comment type="caution">
    <text evidence="1">The sequence shown here is derived from an EMBL/GenBank/DDBJ whole genome shotgun (WGS) entry which is preliminary data.</text>
</comment>
<dbReference type="Pfam" id="PF10604">
    <property type="entry name" value="Polyketide_cyc2"/>
    <property type="match status" value="1"/>
</dbReference>
<reference evidence="2" key="1">
    <citation type="journal article" date="2019" name="Int. J. Syst. Evol. Microbiol.">
        <title>The Global Catalogue of Microorganisms (GCM) 10K type strain sequencing project: providing services to taxonomists for standard genome sequencing and annotation.</title>
        <authorList>
            <consortium name="The Broad Institute Genomics Platform"/>
            <consortium name="The Broad Institute Genome Sequencing Center for Infectious Disease"/>
            <person name="Wu L."/>
            <person name="Ma J."/>
        </authorList>
    </citation>
    <scope>NUCLEOTIDE SEQUENCE [LARGE SCALE GENOMIC DNA]</scope>
    <source>
        <strain evidence="2">JCM 17460</strain>
    </source>
</reference>
<proteinExistence type="predicted"/>
<dbReference type="EMBL" id="BAABBB010000009">
    <property type="protein sequence ID" value="GAA3533299.1"/>
    <property type="molecule type" value="Genomic_DNA"/>
</dbReference>